<dbReference type="AlphaFoldDB" id="A0AAN9NIM0"/>
<feature type="domain" description="3'-5' exonuclease" evidence="3">
    <location>
        <begin position="54"/>
        <end position="228"/>
    </location>
</feature>
<keyword evidence="1" id="KW-0540">Nuclease</keyword>
<protein>
    <recommendedName>
        <fullName evidence="3">3'-5' exonuclease domain-containing protein</fullName>
    </recommendedName>
</protein>
<reference evidence="4 5" key="1">
    <citation type="submission" date="2024-01" db="EMBL/GenBank/DDBJ databases">
        <title>The genomes of 5 underutilized Papilionoideae crops provide insights into root nodulation and disease resistanc.</title>
        <authorList>
            <person name="Jiang F."/>
        </authorList>
    </citation>
    <scope>NUCLEOTIDE SEQUENCE [LARGE SCALE GENOMIC DNA]</scope>
    <source>
        <strain evidence="4">JINMINGXINNONG_FW02</strain>
        <tissue evidence="4">Leaves</tissue>
    </source>
</reference>
<dbReference type="Gene3D" id="3.30.420.10">
    <property type="entry name" value="Ribonuclease H-like superfamily/Ribonuclease H"/>
    <property type="match status" value="1"/>
</dbReference>
<evidence type="ECO:0000313" key="5">
    <source>
        <dbReference type="Proteomes" id="UP001374584"/>
    </source>
</evidence>
<organism evidence="4 5">
    <name type="scientific">Phaseolus coccineus</name>
    <name type="common">Scarlet runner bean</name>
    <name type="synonym">Phaseolus multiflorus</name>
    <dbReference type="NCBI Taxonomy" id="3886"/>
    <lineage>
        <taxon>Eukaryota</taxon>
        <taxon>Viridiplantae</taxon>
        <taxon>Streptophyta</taxon>
        <taxon>Embryophyta</taxon>
        <taxon>Tracheophyta</taxon>
        <taxon>Spermatophyta</taxon>
        <taxon>Magnoliopsida</taxon>
        <taxon>eudicotyledons</taxon>
        <taxon>Gunneridae</taxon>
        <taxon>Pentapetalae</taxon>
        <taxon>rosids</taxon>
        <taxon>fabids</taxon>
        <taxon>Fabales</taxon>
        <taxon>Fabaceae</taxon>
        <taxon>Papilionoideae</taxon>
        <taxon>50 kb inversion clade</taxon>
        <taxon>NPAAA clade</taxon>
        <taxon>indigoferoid/millettioid clade</taxon>
        <taxon>Phaseoleae</taxon>
        <taxon>Phaseolus</taxon>
    </lineage>
</organism>
<dbReference type="GO" id="GO:0008408">
    <property type="term" value="F:3'-5' exonuclease activity"/>
    <property type="evidence" value="ECO:0007669"/>
    <property type="project" value="InterPro"/>
</dbReference>
<sequence>MLDQNGVPISSQNATSTRVAAISVVDHCLPYDTHNLYDVTFHTHTIHTLLTSDPSLVHSWISTNVHSNRTQLMVGLDIEWRPNTQRNMQNPVATLQLCLGQHCLVFQILHSPSIPPSLVSFLADTNFTFVGVGIEEDAEKLLEDYNLHVVNVRDLRSLAAEKLGDRELKQAGIKALGLRVLGLEVEKPKRITKSRWDNPWLTPVQVQYATVDAFLSYEIGRSLSFPSEN</sequence>
<dbReference type="FunFam" id="3.30.420.10:FF:000054">
    <property type="entry name" value="Werner Syndrome-like exonuclease"/>
    <property type="match status" value="1"/>
</dbReference>
<dbReference type="Proteomes" id="UP001374584">
    <property type="component" value="Unassembled WGS sequence"/>
</dbReference>
<dbReference type="GO" id="GO:0003676">
    <property type="term" value="F:nucleic acid binding"/>
    <property type="evidence" value="ECO:0007669"/>
    <property type="project" value="InterPro"/>
</dbReference>
<comment type="caution">
    <text evidence="4">The sequence shown here is derived from an EMBL/GenBank/DDBJ whole genome shotgun (WGS) entry which is preliminary data.</text>
</comment>
<gene>
    <name evidence="4" type="ORF">VNO80_07265</name>
</gene>
<evidence type="ECO:0000259" key="3">
    <source>
        <dbReference type="SMART" id="SM00474"/>
    </source>
</evidence>
<dbReference type="PANTHER" id="PTHR13620">
    <property type="entry name" value="3-5 EXONUCLEASE"/>
    <property type="match status" value="1"/>
</dbReference>
<dbReference type="Pfam" id="PF01612">
    <property type="entry name" value="DNA_pol_A_exo1"/>
    <property type="match status" value="1"/>
</dbReference>
<dbReference type="SMART" id="SM00474">
    <property type="entry name" value="35EXOc"/>
    <property type="match status" value="1"/>
</dbReference>
<keyword evidence="5" id="KW-1185">Reference proteome</keyword>
<name>A0AAN9NIM0_PHACN</name>
<keyword evidence="2" id="KW-0378">Hydrolase</keyword>
<dbReference type="GO" id="GO:0005634">
    <property type="term" value="C:nucleus"/>
    <property type="evidence" value="ECO:0007669"/>
    <property type="project" value="TreeGrafter"/>
</dbReference>
<dbReference type="GO" id="GO:0005737">
    <property type="term" value="C:cytoplasm"/>
    <property type="evidence" value="ECO:0007669"/>
    <property type="project" value="TreeGrafter"/>
</dbReference>
<dbReference type="SUPFAM" id="SSF53098">
    <property type="entry name" value="Ribonuclease H-like"/>
    <property type="match status" value="1"/>
</dbReference>
<dbReference type="InterPro" id="IPR012337">
    <property type="entry name" value="RNaseH-like_sf"/>
</dbReference>
<dbReference type="InterPro" id="IPR002562">
    <property type="entry name" value="3'-5'_exonuclease_dom"/>
</dbReference>
<proteinExistence type="predicted"/>
<dbReference type="CDD" id="cd06141">
    <property type="entry name" value="WRN_exo"/>
    <property type="match status" value="1"/>
</dbReference>
<dbReference type="InterPro" id="IPR036397">
    <property type="entry name" value="RNaseH_sf"/>
</dbReference>
<evidence type="ECO:0000256" key="1">
    <source>
        <dbReference type="ARBA" id="ARBA00022722"/>
    </source>
</evidence>
<dbReference type="PANTHER" id="PTHR13620:SF105">
    <property type="entry name" value="OS01G0737700 PROTEIN"/>
    <property type="match status" value="1"/>
</dbReference>
<dbReference type="InterPro" id="IPR051132">
    <property type="entry name" value="3-5_Exonuclease_domain"/>
</dbReference>
<evidence type="ECO:0000256" key="2">
    <source>
        <dbReference type="ARBA" id="ARBA00022801"/>
    </source>
</evidence>
<dbReference type="EMBL" id="JAYMYR010000003">
    <property type="protein sequence ID" value="KAK7373845.1"/>
    <property type="molecule type" value="Genomic_DNA"/>
</dbReference>
<dbReference type="GO" id="GO:0006139">
    <property type="term" value="P:nucleobase-containing compound metabolic process"/>
    <property type="evidence" value="ECO:0007669"/>
    <property type="project" value="InterPro"/>
</dbReference>
<accession>A0AAN9NIM0</accession>
<evidence type="ECO:0000313" key="4">
    <source>
        <dbReference type="EMBL" id="KAK7373845.1"/>
    </source>
</evidence>